<sequence length="352" mass="38890">MTSTPPVAPNADHSSSASQDEPIPSLFLFSPPNPGSAPTQDSPLAYSFGPGDEVFVMLRSDKNTGRATVISSTEDQVAQDRVQVRYHSDDSTYQVNPCRLSPVFPRAAPNSPATIILCPHTTEYRRLARAQILQTDNVLEIGSSYGICTDILSQHCGTVVGLETSPTLFVESRKRFPHCIFECLDVLHNPGRVQTLISEHKINVAFVDIGGNRDVESVVKVMKFLLPRVETIIVKNEALFALALPQLTPTASAKMAGRVSSEWFSSFLLGCADPHTPLAEPWFLRARSENFVRKPLRYPVRLSPSGEPICRPHNYDAQGCGKMDVCRFDHDHCHHCLEPGHKARDCVFGIEQ</sequence>
<gene>
    <name evidence="4" type="ORF">K493DRAFT_336411</name>
</gene>
<keyword evidence="1" id="KW-0863">Zinc-finger</keyword>
<proteinExistence type="predicted"/>
<comment type="caution">
    <text evidence="4">The sequence shown here is derived from an EMBL/GenBank/DDBJ whole genome shotgun (WGS) entry which is preliminary data.</text>
</comment>
<dbReference type="OrthoDB" id="542683at2759"/>
<dbReference type="EMBL" id="MCFE01000126">
    <property type="protein sequence ID" value="ORX97786.1"/>
    <property type="molecule type" value="Genomic_DNA"/>
</dbReference>
<reference evidence="4 5" key="1">
    <citation type="submission" date="2016-07" db="EMBL/GenBank/DDBJ databases">
        <title>Pervasive Adenine N6-methylation of Active Genes in Fungi.</title>
        <authorList>
            <consortium name="DOE Joint Genome Institute"/>
            <person name="Mondo S.J."/>
            <person name="Dannebaum R.O."/>
            <person name="Kuo R.C."/>
            <person name="Labutti K."/>
            <person name="Haridas S."/>
            <person name="Kuo A."/>
            <person name="Salamov A."/>
            <person name="Ahrendt S.R."/>
            <person name="Lipzen A."/>
            <person name="Sullivan W."/>
            <person name="Andreopoulos W.B."/>
            <person name="Clum A."/>
            <person name="Lindquist E."/>
            <person name="Daum C."/>
            <person name="Ramamoorthy G.K."/>
            <person name="Gryganskyi A."/>
            <person name="Culley D."/>
            <person name="Magnuson J.K."/>
            <person name="James T.Y."/>
            <person name="O'Malley M.A."/>
            <person name="Stajich J.E."/>
            <person name="Spatafora J.W."/>
            <person name="Visel A."/>
            <person name="Grigoriev I.V."/>
        </authorList>
    </citation>
    <scope>NUCLEOTIDE SEQUENCE [LARGE SCALE GENOMIC DNA]</scope>
    <source>
        <strain evidence="4 5">CBS 931.73</strain>
    </source>
</reference>
<feature type="region of interest" description="Disordered" evidence="2">
    <location>
        <begin position="1"/>
        <end position="42"/>
    </location>
</feature>
<dbReference type="InterPro" id="IPR001878">
    <property type="entry name" value="Znf_CCHC"/>
</dbReference>
<dbReference type="InParanoid" id="A0A1Y1YJ52"/>
<dbReference type="GO" id="GO:0003676">
    <property type="term" value="F:nucleic acid binding"/>
    <property type="evidence" value="ECO:0007669"/>
    <property type="project" value="InterPro"/>
</dbReference>
<dbReference type="STRING" id="1314790.A0A1Y1YJ52"/>
<evidence type="ECO:0000259" key="3">
    <source>
        <dbReference type="PROSITE" id="PS50158"/>
    </source>
</evidence>
<accession>A0A1Y1YJ52</accession>
<evidence type="ECO:0000256" key="1">
    <source>
        <dbReference type="PROSITE-ProRule" id="PRU00047"/>
    </source>
</evidence>
<protein>
    <recommendedName>
        <fullName evidence="3">CCHC-type domain-containing protein</fullName>
    </recommendedName>
</protein>
<keyword evidence="5" id="KW-1185">Reference proteome</keyword>
<evidence type="ECO:0000313" key="4">
    <source>
        <dbReference type="EMBL" id="ORX97786.1"/>
    </source>
</evidence>
<dbReference type="Gene3D" id="3.40.50.150">
    <property type="entry name" value="Vaccinia Virus protein VP39"/>
    <property type="match status" value="1"/>
</dbReference>
<dbReference type="SUPFAM" id="SSF53335">
    <property type="entry name" value="S-adenosyl-L-methionine-dependent methyltransferases"/>
    <property type="match status" value="1"/>
</dbReference>
<dbReference type="AlphaFoldDB" id="A0A1Y1YJ52"/>
<feature type="domain" description="CCHC-type" evidence="3">
    <location>
        <begin position="333"/>
        <end position="346"/>
    </location>
</feature>
<dbReference type="GO" id="GO:0008270">
    <property type="term" value="F:zinc ion binding"/>
    <property type="evidence" value="ECO:0007669"/>
    <property type="project" value="UniProtKB-KW"/>
</dbReference>
<organism evidence="4 5">
    <name type="scientific">Basidiobolus meristosporus CBS 931.73</name>
    <dbReference type="NCBI Taxonomy" id="1314790"/>
    <lineage>
        <taxon>Eukaryota</taxon>
        <taxon>Fungi</taxon>
        <taxon>Fungi incertae sedis</taxon>
        <taxon>Zoopagomycota</taxon>
        <taxon>Entomophthoromycotina</taxon>
        <taxon>Basidiobolomycetes</taxon>
        <taxon>Basidiobolales</taxon>
        <taxon>Basidiobolaceae</taxon>
        <taxon>Basidiobolus</taxon>
    </lineage>
</organism>
<keyword evidence="1" id="KW-0862">Zinc</keyword>
<keyword evidence="1" id="KW-0479">Metal-binding</keyword>
<dbReference type="PROSITE" id="PS50158">
    <property type="entry name" value="ZF_CCHC"/>
    <property type="match status" value="1"/>
</dbReference>
<evidence type="ECO:0000256" key="2">
    <source>
        <dbReference type="SAM" id="MobiDB-lite"/>
    </source>
</evidence>
<dbReference type="InterPro" id="IPR029063">
    <property type="entry name" value="SAM-dependent_MTases_sf"/>
</dbReference>
<evidence type="ECO:0000313" key="5">
    <source>
        <dbReference type="Proteomes" id="UP000193498"/>
    </source>
</evidence>
<dbReference type="Proteomes" id="UP000193498">
    <property type="component" value="Unassembled WGS sequence"/>
</dbReference>
<name>A0A1Y1YJ52_9FUNG</name>